<proteinExistence type="predicted"/>
<evidence type="ECO:0000259" key="2">
    <source>
        <dbReference type="Pfam" id="PF18557"/>
    </source>
</evidence>
<dbReference type="EMBL" id="QJRY01000014">
    <property type="protein sequence ID" value="PYB69679.1"/>
    <property type="molecule type" value="Genomic_DNA"/>
</dbReference>
<feature type="compositionally biased region" description="Polar residues" evidence="1">
    <location>
        <begin position="14"/>
        <end position="23"/>
    </location>
</feature>
<reference evidence="3 4" key="1">
    <citation type="submission" date="2018-06" db="EMBL/GenBank/DDBJ databases">
        <title>Rhizobium wuzhouense sp. nov., isolated from roots of Oryza officinalis.</title>
        <authorList>
            <person name="Yuan T."/>
        </authorList>
    </citation>
    <scope>NUCLEOTIDE SEQUENCE [LARGE SCALE GENOMIC DNA]</scope>
    <source>
        <strain evidence="3 4">W44</strain>
    </source>
</reference>
<dbReference type="InterPro" id="IPR041649">
    <property type="entry name" value="NepR"/>
</dbReference>
<organism evidence="3 4">
    <name type="scientific">Rhizobium wuzhouense</name>
    <dbReference type="NCBI Taxonomy" id="1986026"/>
    <lineage>
        <taxon>Bacteria</taxon>
        <taxon>Pseudomonadati</taxon>
        <taxon>Pseudomonadota</taxon>
        <taxon>Alphaproteobacteria</taxon>
        <taxon>Hyphomicrobiales</taxon>
        <taxon>Rhizobiaceae</taxon>
        <taxon>Rhizobium/Agrobacterium group</taxon>
        <taxon>Rhizobium</taxon>
    </lineage>
</organism>
<sequence length="63" mass="6941">MTGTPPDKPEKSTKSSGNKQVNANAIIASKLRSYYDGIIDEGTPDHLLSLLERLHEAEMKSKK</sequence>
<comment type="caution">
    <text evidence="3">The sequence shown here is derived from an EMBL/GenBank/DDBJ whole genome shotgun (WGS) entry which is preliminary data.</text>
</comment>
<evidence type="ECO:0000313" key="4">
    <source>
        <dbReference type="Proteomes" id="UP000247536"/>
    </source>
</evidence>
<evidence type="ECO:0000313" key="3">
    <source>
        <dbReference type="EMBL" id="PYB69679.1"/>
    </source>
</evidence>
<gene>
    <name evidence="3" type="ORF">DMY87_23365</name>
</gene>
<protein>
    <recommendedName>
        <fullName evidence="2">Anti-sigma factor NepR domain-containing protein</fullName>
    </recommendedName>
</protein>
<keyword evidence="4" id="KW-1185">Reference proteome</keyword>
<name>A0ABX5NL67_9HYPH</name>
<feature type="region of interest" description="Disordered" evidence="1">
    <location>
        <begin position="1"/>
        <end position="23"/>
    </location>
</feature>
<dbReference type="Proteomes" id="UP000247536">
    <property type="component" value="Unassembled WGS sequence"/>
</dbReference>
<feature type="domain" description="Anti-sigma factor NepR" evidence="2">
    <location>
        <begin position="26"/>
        <end position="58"/>
    </location>
</feature>
<accession>A0ABX5NL67</accession>
<evidence type="ECO:0000256" key="1">
    <source>
        <dbReference type="SAM" id="MobiDB-lite"/>
    </source>
</evidence>
<dbReference type="Pfam" id="PF18557">
    <property type="entry name" value="NepR"/>
    <property type="match status" value="1"/>
</dbReference>